<proteinExistence type="predicted"/>
<dbReference type="EMBL" id="KQ435845">
    <property type="protein sequence ID" value="KOX71202.1"/>
    <property type="molecule type" value="Genomic_DNA"/>
</dbReference>
<dbReference type="InterPro" id="IPR006629">
    <property type="entry name" value="LITAF"/>
</dbReference>
<keyword evidence="2" id="KW-0812">Transmembrane</keyword>
<reference evidence="4 5" key="1">
    <citation type="submission" date="2015-07" db="EMBL/GenBank/DDBJ databases">
        <title>The genome of Melipona quadrifasciata.</title>
        <authorList>
            <person name="Pan H."/>
            <person name="Kapheim K."/>
        </authorList>
    </citation>
    <scope>NUCLEOTIDE SEQUENCE [LARGE SCALE GENOMIC DNA]</scope>
    <source>
        <strain evidence="4">0111107301</strain>
        <tissue evidence="4">Whole body</tissue>
    </source>
</reference>
<dbReference type="AlphaFoldDB" id="A0A0N0U408"/>
<dbReference type="Proteomes" id="UP000053105">
    <property type="component" value="Unassembled WGS sequence"/>
</dbReference>
<evidence type="ECO:0000313" key="5">
    <source>
        <dbReference type="Proteomes" id="UP000053105"/>
    </source>
</evidence>
<keyword evidence="5" id="KW-1185">Reference proteome</keyword>
<protein>
    <recommendedName>
        <fullName evidence="3">LITAF domain-containing protein</fullName>
    </recommendedName>
</protein>
<accession>A0A0N0U408</accession>
<keyword evidence="2" id="KW-1133">Transmembrane helix</keyword>
<feature type="compositionally biased region" description="Polar residues" evidence="1">
    <location>
        <begin position="69"/>
        <end position="88"/>
    </location>
</feature>
<gene>
    <name evidence="4" type="ORF">WN51_04225</name>
</gene>
<feature type="compositionally biased region" description="Polar residues" evidence="1">
    <location>
        <begin position="52"/>
        <end position="62"/>
    </location>
</feature>
<keyword evidence="2" id="KW-0472">Membrane</keyword>
<evidence type="ECO:0000256" key="2">
    <source>
        <dbReference type="SAM" id="Phobius"/>
    </source>
</evidence>
<feature type="region of interest" description="Disordered" evidence="1">
    <location>
        <begin position="1"/>
        <end position="90"/>
    </location>
</feature>
<feature type="domain" description="LITAF" evidence="3">
    <location>
        <begin position="108"/>
        <end position="154"/>
    </location>
</feature>
<evidence type="ECO:0000256" key="1">
    <source>
        <dbReference type="SAM" id="MobiDB-lite"/>
    </source>
</evidence>
<sequence>MEKNKGFATQPSAPPPSAPPSYEEAVENAAGISRQPNIPPYPVGPSSMPIPTHNQPLNQTTVPYPPNYSGPSTEPLSQPQTQYNANPNTVPPPEFRVVYQPVIYSLSPNPTKTTCPTCHTSIKTTTISDHQPSAHLCCIVLCLLGLPVEYLFCLYISMWVLHAKDKMLPLLMSAILYEQLHECPSLLSEM</sequence>
<evidence type="ECO:0000259" key="3">
    <source>
        <dbReference type="Pfam" id="PF10601"/>
    </source>
</evidence>
<dbReference type="STRING" id="166423.A0A0N0U408"/>
<dbReference type="Pfam" id="PF10601">
    <property type="entry name" value="zf-LITAF-like"/>
    <property type="match status" value="1"/>
</dbReference>
<evidence type="ECO:0000313" key="4">
    <source>
        <dbReference type="EMBL" id="KOX71202.1"/>
    </source>
</evidence>
<dbReference type="OrthoDB" id="5599753at2759"/>
<feature type="transmembrane region" description="Helical" evidence="2">
    <location>
        <begin position="133"/>
        <end position="161"/>
    </location>
</feature>
<organism evidence="4 5">
    <name type="scientific">Melipona quadrifasciata</name>
    <dbReference type="NCBI Taxonomy" id="166423"/>
    <lineage>
        <taxon>Eukaryota</taxon>
        <taxon>Metazoa</taxon>
        <taxon>Ecdysozoa</taxon>
        <taxon>Arthropoda</taxon>
        <taxon>Hexapoda</taxon>
        <taxon>Insecta</taxon>
        <taxon>Pterygota</taxon>
        <taxon>Neoptera</taxon>
        <taxon>Endopterygota</taxon>
        <taxon>Hymenoptera</taxon>
        <taxon>Apocrita</taxon>
        <taxon>Aculeata</taxon>
        <taxon>Apoidea</taxon>
        <taxon>Anthophila</taxon>
        <taxon>Apidae</taxon>
        <taxon>Melipona</taxon>
    </lineage>
</organism>
<name>A0A0N0U408_9HYME</name>